<name>A0AAV4MDK5_CAEEX</name>
<comment type="caution">
    <text evidence="1">The sequence shown here is derived from an EMBL/GenBank/DDBJ whole genome shotgun (WGS) entry which is preliminary data.</text>
</comment>
<evidence type="ECO:0000313" key="1">
    <source>
        <dbReference type="EMBL" id="GIX70433.1"/>
    </source>
</evidence>
<gene>
    <name evidence="1" type="ORF">CEXT_202581</name>
</gene>
<keyword evidence="2" id="KW-1185">Reference proteome</keyword>
<protein>
    <submittedName>
        <fullName evidence="1">Uncharacterized protein</fullName>
    </submittedName>
</protein>
<dbReference type="EMBL" id="BPLR01002140">
    <property type="protein sequence ID" value="GIX70433.1"/>
    <property type="molecule type" value="Genomic_DNA"/>
</dbReference>
<organism evidence="1 2">
    <name type="scientific">Caerostris extrusa</name>
    <name type="common">Bark spider</name>
    <name type="synonym">Caerostris bankana</name>
    <dbReference type="NCBI Taxonomy" id="172846"/>
    <lineage>
        <taxon>Eukaryota</taxon>
        <taxon>Metazoa</taxon>
        <taxon>Ecdysozoa</taxon>
        <taxon>Arthropoda</taxon>
        <taxon>Chelicerata</taxon>
        <taxon>Arachnida</taxon>
        <taxon>Araneae</taxon>
        <taxon>Araneomorphae</taxon>
        <taxon>Entelegynae</taxon>
        <taxon>Araneoidea</taxon>
        <taxon>Araneidae</taxon>
        <taxon>Caerostris</taxon>
    </lineage>
</organism>
<dbReference type="Proteomes" id="UP001054945">
    <property type="component" value="Unassembled WGS sequence"/>
</dbReference>
<reference evidence="1 2" key="1">
    <citation type="submission" date="2021-06" db="EMBL/GenBank/DDBJ databases">
        <title>Caerostris extrusa draft genome.</title>
        <authorList>
            <person name="Kono N."/>
            <person name="Arakawa K."/>
        </authorList>
    </citation>
    <scope>NUCLEOTIDE SEQUENCE [LARGE SCALE GENOMIC DNA]</scope>
</reference>
<evidence type="ECO:0000313" key="2">
    <source>
        <dbReference type="Proteomes" id="UP001054945"/>
    </source>
</evidence>
<sequence>MSAYRSASKNSITKTLESSDAITVKSLIVEAIYYCVQKICVLKLYHEDAGRSIRCNYYSHCSLIAERQSKLSITTREESQLLCHRVLGSPFRFPKRVKVEFGKLDK</sequence>
<proteinExistence type="predicted"/>
<accession>A0AAV4MDK5</accession>
<dbReference type="AlphaFoldDB" id="A0AAV4MDK5"/>